<dbReference type="Pfam" id="PF00708">
    <property type="entry name" value="Acylphosphatase"/>
    <property type="match status" value="1"/>
</dbReference>
<dbReference type="InterPro" id="IPR017968">
    <property type="entry name" value="Acylphosphatase_CS"/>
</dbReference>
<proteinExistence type="predicted"/>
<protein>
    <submittedName>
        <fullName evidence="2">Putative acylphosphate phosphohydrolase</fullName>
        <ecNumber evidence="2">3.6.1.7</ecNumber>
    </submittedName>
</protein>
<dbReference type="InterPro" id="IPR036046">
    <property type="entry name" value="Acylphosphatase-like_dom_sf"/>
</dbReference>
<name>A0A0W8FE67_9ZZZZ</name>
<reference evidence="2" key="1">
    <citation type="journal article" date="2015" name="Proc. Natl. Acad. Sci. U.S.A.">
        <title>Networks of energetic and metabolic interactions define dynamics in microbial communities.</title>
        <authorList>
            <person name="Embree M."/>
            <person name="Liu J.K."/>
            <person name="Al-Bassam M.M."/>
            <person name="Zengler K."/>
        </authorList>
    </citation>
    <scope>NUCLEOTIDE SEQUENCE</scope>
</reference>
<dbReference type="PROSITE" id="PS51160">
    <property type="entry name" value="ACYLPHOSPHATASE_3"/>
    <property type="match status" value="1"/>
</dbReference>
<organism evidence="2">
    <name type="scientific">hydrocarbon metagenome</name>
    <dbReference type="NCBI Taxonomy" id="938273"/>
    <lineage>
        <taxon>unclassified sequences</taxon>
        <taxon>metagenomes</taxon>
        <taxon>ecological metagenomes</taxon>
    </lineage>
</organism>
<accession>A0A0W8FE67</accession>
<dbReference type="PANTHER" id="PTHR47268">
    <property type="entry name" value="ACYLPHOSPHATASE"/>
    <property type="match status" value="1"/>
</dbReference>
<dbReference type="PANTHER" id="PTHR47268:SF4">
    <property type="entry name" value="ACYLPHOSPHATASE"/>
    <property type="match status" value="1"/>
</dbReference>
<dbReference type="SUPFAM" id="SSF54975">
    <property type="entry name" value="Acylphosphatase/BLUF domain-like"/>
    <property type="match status" value="1"/>
</dbReference>
<gene>
    <name evidence="2" type="ORF">ASZ90_011097</name>
</gene>
<feature type="domain" description="Acylphosphatase-like" evidence="1">
    <location>
        <begin position="1"/>
        <end position="79"/>
    </location>
</feature>
<keyword evidence="2" id="KW-0378">Hydrolase</keyword>
<dbReference type="EMBL" id="LNQE01001317">
    <property type="protein sequence ID" value="KUG19190.1"/>
    <property type="molecule type" value="Genomic_DNA"/>
</dbReference>
<comment type="caution">
    <text evidence="2">The sequence shown here is derived from an EMBL/GenBank/DDBJ whole genome shotgun (WGS) entry which is preliminary data.</text>
</comment>
<sequence>MQGVFFRYAVQDEARAHGVAGWVRNLRNGRVEAVFEGDAASVQRMVEFCHRGPTHARVDRVVVEKEEPRGEFRGFEVRPTT</sequence>
<evidence type="ECO:0000313" key="2">
    <source>
        <dbReference type="EMBL" id="KUG19190.1"/>
    </source>
</evidence>
<evidence type="ECO:0000259" key="1">
    <source>
        <dbReference type="PROSITE" id="PS51160"/>
    </source>
</evidence>
<dbReference type="PROSITE" id="PS00151">
    <property type="entry name" value="ACYLPHOSPHATASE_2"/>
    <property type="match status" value="1"/>
</dbReference>
<dbReference type="Gene3D" id="3.30.70.100">
    <property type="match status" value="1"/>
</dbReference>
<dbReference type="GO" id="GO:0003998">
    <property type="term" value="F:acylphosphatase activity"/>
    <property type="evidence" value="ECO:0007669"/>
    <property type="project" value="UniProtKB-EC"/>
</dbReference>
<dbReference type="EC" id="3.6.1.7" evidence="2"/>
<dbReference type="AlphaFoldDB" id="A0A0W8FE67"/>
<dbReference type="InterPro" id="IPR020456">
    <property type="entry name" value="Acylphosphatase"/>
</dbReference>
<dbReference type="InterPro" id="IPR001792">
    <property type="entry name" value="Acylphosphatase-like_dom"/>
</dbReference>